<comment type="subcellular location">
    <subcellularLocation>
        <location evidence="1">Nucleus</location>
    </subcellularLocation>
</comment>
<sequence length="521" mass="60198">MNTISNWTREYFISNQESCIQKLNDLSLEERACLKSNLKFKECGQLVLVDCFMVSDICENEFYCEKYQVKNDNDGSIRIENGKYADKLNIGDDETCENPTEHLAERQVFIISKSDSNNLWTKEVDNHFMNSNKRKIDEDSEQKSFLVKLYDNTEVILNELVEIIGFIYPTPQYSSGSIENEDFNEDLTQLPPYNIHVVSLKKRRHNNSLLFKPISESDSQITEDIQRELLNLLKQILFGDELCATFLLCHLISHVYSRVNDDALGKFTLNLICRSVPAEILKEYAIKLYNVIFETLLPNSIYIPMTIENLNSTQFVPKKDYTTNRLSAGLLQLPSGTNILLDETKLANGKLDHSGCTAISQFSELIKTQQLSYDFQFYKIPYKTDNPVLIISEGKSLLASDFSIPIKPNDEDCIRLINENFAAVMHYMRPKLNAFRCYLTSCRLQSFDIGDEETKMIEADFVKMRENSNFQVEDLHKLLVISRLIGISKGLKFLDKSSWEIAKHMESERKDRLEKRNVNEP</sequence>
<dbReference type="Proteomes" id="UP001107558">
    <property type="component" value="Chromosome 1"/>
</dbReference>
<name>A0A9J6CK03_POLVA</name>
<evidence type="ECO:0000313" key="6">
    <source>
        <dbReference type="Proteomes" id="UP001107558"/>
    </source>
</evidence>
<proteinExistence type="inferred from homology"/>
<protein>
    <recommendedName>
        <fullName evidence="3">Mini-chromosome maintenance complex-binding protein</fullName>
    </recommendedName>
</protein>
<dbReference type="GO" id="GO:0003682">
    <property type="term" value="F:chromatin binding"/>
    <property type="evidence" value="ECO:0007669"/>
    <property type="project" value="TreeGrafter"/>
</dbReference>
<evidence type="ECO:0000256" key="1">
    <source>
        <dbReference type="ARBA" id="ARBA00004123"/>
    </source>
</evidence>
<dbReference type="InterPro" id="IPR019140">
    <property type="entry name" value="MCM_complex-bd"/>
</dbReference>
<dbReference type="PANTHER" id="PTHR13489:SF0">
    <property type="entry name" value="MINI-CHROMOSOME MAINTENANCE COMPLEX-BINDING PROTEIN"/>
    <property type="match status" value="1"/>
</dbReference>
<evidence type="ECO:0000256" key="3">
    <source>
        <dbReference type="ARBA" id="ARBA00015405"/>
    </source>
</evidence>
<evidence type="ECO:0000256" key="4">
    <source>
        <dbReference type="ARBA" id="ARBA00023242"/>
    </source>
</evidence>
<comment type="similarity">
    <text evidence="2">Belongs to the MCMBP family.</text>
</comment>
<dbReference type="AlphaFoldDB" id="A0A9J6CK03"/>
<dbReference type="EMBL" id="JADBJN010000001">
    <property type="protein sequence ID" value="KAG5682248.1"/>
    <property type="molecule type" value="Genomic_DNA"/>
</dbReference>
<organism evidence="5 6">
    <name type="scientific">Polypedilum vanderplanki</name>
    <name type="common">Sleeping chironomid midge</name>
    <dbReference type="NCBI Taxonomy" id="319348"/>
    <lineage>
        <taxon>Eukaryota</taxon>
        <taxon>Metazoa</taxon>
        <taxon>Ecdysozoa</taxon>
        <taxon>Arthropoda</taxon>
        <taxon>Hexapoda</taxon>
        <taxon>Insecta</taxon>
        <taxon>Pterygota</taxon>
        <taxon>Neoptera</taxon>
        <taxon>Endopterygota</taxon>
        <taxon>Diptera</taxon>
        <taxon>Nematocera</taxon>
        <taxon>Chironomoidea</taxon>
        <taxon>Chironomidae</taxon>
        <taxon>Chironominae</taxon>
        <taxon>Polypedilum</taxon>
        <taxon>Polypedilum</taxon>
    </lineage>
</organism>
<keyword evidence="4" id="KW-0539">Nucleus</keyword>
<evidence type="ECO:0000313" key="5">
    <source>
        <dbReference type="EMBL" id="KAG5682248.1"/>
    </source>
</evidence>
<dbReference type="GO" id="GO:0006261">
    <property type="term" value="P:DNA-templated DNA replication"/>
    <property type="evidence" value="ECO:0007669"/>
    <property type="project" value="TreeGrafter"/>
</dbReference>
<comment type="caution">
    <text evidence="5">The sequence shown here is derived from an EMBL/GenBank/DDBJ whole genome shotgun (WGS) entry which is preliminary data.</text>
</comment>
<evidence type="ECO:0000256" key="2">
    <source>
        <dbReference type="ARBA" id="ARBA00007925"/>
    </source>
</evidence>
<accession>A0A9J6CK03</accession>
<dbReference type="Pfam" id="PF09739">
    <property type="entry name" value="MCM_bind"/>
    <property type="match status" value="2"/>
</dbReference>
<gene>
    <name evidence="5" type="ORF">PVAND_011612</name>
</gene>
<reference evidence="5" key="1">
    <citation type="submission" date="2021-03" db="EMBL/GenBank/DDBJ databases">
        <title>Chromosome level genome of the anhydrobiotic midge Polypedilum vanderplanki.</title>
        <authorList>
            <person name="Yoshida Y."/>
            <person name="Kikawada T."/>
            <person name="Gusev O."/>
        </authorList>
    </citation>
    <scope>NUCLEOTIDE SEQUENCE</scope>
    <source>
        <strain evidence="5">NIAS01</strain>
        <tissue evidence="5">Whole body or cell culture</tissue>
    </source>
</reference>
<keyword evidence="6" id="KW-1185">Reference proteome</keyword>
<dbReference type="GO" id="GO:0005634">
    <property type="term" value="C:nucleus"/>
    <property type="evidence" value="ECO:0007669"/>
    <property type="project" value="UniProtKB-SubCell"/>
</dbReference>
<dbReference type="PANTHER" id="PTHR13489">
    <property type="entry name" value="MINI-CHROMOSOME MAINTENANCE COMPLEX-BINDING PROTEIN"/>
    <property type="match status" value="1"/>
</dbReference>
<dbReference type="OrthoDB" id="329666at2759"/>